<evidence type="ECO:0000256" key="2">
    <source>
        <dbReference type="ARBA" id="ARBA00004141"/>
    </source>
</evidence>
<keyword evidence="4 10" id="KW-0812">Transmembrane</keyword>
<comment type="subcellular location">
    <subcellularLocation>
        <location evidence="2">Membrane</location>
        <topology evidence="2">Multi-pass membrane protein</topology>
    </subcellularLocation>
</comment>
<dbReference type="InterPro" id="IPR033308">
    <property type="entry name" value="PGAP5/Cdc1/Ted1"/>
</dbReference>
<protein>
    <recommendedName>
        <fullName evidence="12">Calcineurin-like phosphoesterase domain-containing protein</fullName>
    </recommendedName>
</protein>
<keyword evidence="14" id="KW-1185">Reference proteome</keyword>
<feature type="domain" description="Calcineurin-like phosphoesterase" evidence="12">
    <location>
        <begin position="42"/>
        <end position="295"/>
    </location>
</feature>
<organism evidence="13 14">
    <name type="scientific">Sphagnum troendelagicum</name>
    <dbReference type="NCBI Taxonomy" id="128251"/>
    <lineage>
        <taxon>Eukaryota</taxon>
        <taxon>Viridiplantae</taxon>
        <taxon>Streptophyta</taxon>
        <taxon>Embryophyta</taxon>
        <taxon>Bryophyta</taxon>
        <taxon>Sphagnophytina</taxon>
        <taxon>Sphagnopsida</taxon>
        <taxon>Sphagnales</taxon>
        <taxon>Sphagnaceae</taxon>
        <taxon>Sphagnum</taxon>
    </lineage>
</organism>
<reference evidence="13" key="1">
    <citation type="submission" date="2024-02" db="EMBL/GenBank/DDBJ databases">
        <authorList>
            <consortium name="ELIXIR-Norway"/>
            <consortium name="Elixir Norway"/>
        </authorList>
    </citation>
    <scope>NUCLEOTIDE SEQUENCE</scope>
</reference>
<dbReference type="EMBL" id="OZ019902">
    <property type="protein sequence ID" value="CAK9195069.1"/>
    <property type="molecule type" value="Genomic_DNA"/>
</dbReference>
<dbReference type="Gene3D" id="3.60.21.10">
    <property type="match status" value="1"/>
</dbReference>
<feature type="signal peptide" evidence="11">
    <location>
        <begin position="1"/>
        <end position="18"/>
    </location>
</feature>
<feature type="transmembrane region" description="Helical" evidence="10">
    <location>
        <begin position="348"/>
        <end position="369"/>
    </location>
</feature>
<evidence type="ECO:0000256" key="5">
    <source>
        <dbReference type="ARBA" id="ARBA00022723"/>
    </source>
</evidence>
<comment type="cofactor">
    <cofactor evidence="1">
        <name>Mn(2+)</name>
        <dbReference type="ChEBI" id="CHEBI:29035"/>
    </cofactor>
</comment>
<dbReference type="Pfam" id="PF00149">
    <property type="entry name" value="Metallophos"/>
    <property type="match status" value="1"/>
</dbReference>
<keyword evidence="7 10" id="KW-1133">Transmembrane helix</keyword>
<evidence type="ECO:0000256" key="1">
    <source>
        <dbReference type="ARBA" id="ARBA00001936"/>
    </source>
</evidence>
<evidence type="ECO:0000256" key="6">
    <source>
        <dbReference type="ARBA" id="ARBA00022801"/>
    </source>
</evidence>
<sequence length="381" mass="42358">MTSSLLWLLLCLLLPALLLNLITYPSCSPAPTVGTSSSSSSLKVAVVADLHLAGPGTHWFDRFRRESFLQSTFRKIYWKLKPDALVVLGDVSDAGRKSNDAQWDAVVSRFWSVIGPFVKGPLQVVVGNHDVGDHHDQGMQARLPRFAASFPGLDPTCCSRYNWKLIDFISLNAMAMQGDHCSLCSDVEKVVEKHSVLVQQHGQNRSHNNRSGPVLLLHLPLYREDDSACNSLDVPRCAPWHELEGSCLGVMASPPPVATPEEPYKVGQDVLSPDVSKYLLEALKPRLVLNGHTHRWCDHIHEDGTREITVSSLTWRNRDDPSFVIATFGANSSIHIQHCMLAHESTVLTIYLMQGVSILIWALITGFVAHQRHRSKNTKPE</sequence>
<dbReference type="Proteomes" id="UP001497512">
    <property type="component" value="Chromosome 10"/>
</dbReference>
<evidence type="ECO:0000313" key="13">
    <source>
        <dbReference type="EMBL" id="CAK9195069.1"/>
    </source>
</evidence>
<accession>A0ABP0TF84</accession>
<dbReference type="InterPro" id="IPR004843">
    <property type="entry name" value="Calcineurin-like_PHP"/>
</dbReference>
<dbReference type="SUPFAM" id="SSF56300">
    <property type="entry name" value="Metallo-dependent phosphatases"/>
    <property type="match status" value="1"/>
</dbReference>
<dbReference type="PANTHER" id="PTHR13315">
    <property type="entry name" value="METALLO PHOSPHOESTERASE RELATED"/>
    <property type="match status" value="1"/>
</dbReference>
<feature type="chain" id="PRO_5046727852" description="Calcineurin-like phosphoesterase domain-containing protein" evidence="11">
    <location>
        <begin position="19"/>
        <end position="381"/>
    </location>
</feature>
<dbReference type="PANTHER" id="PTHR13315:SF0">
    <property type="entry name" value="METALLOPHOSPHOESTERASE 1"/>
    <property type="match status" value="1"/>
</dbReference>
<name>A0ABP0TF84_9BRYO</name>
<keyword evidence="5" id="KW-0479">Metal-binding</keyword>
<gene>
    <name evidence="13" type="ORF">CSSPTR1EN2_LOCUS2840</name>
</gene>
<evidence type="ECO:0000256" key="11">
    <source>
        <dbReference type="SAM" id="SignalP"/>
    </source>
</evidence>
<comment type="similarity">
    <text evidence="3">Belongs to the metallophosphoesterase superfamily. MPPE1 family.</text>
</comment>
<evidence type="ECO:0000256" key="9">
    <source>
        <dbReference type="ARBA" id="ARBA00023211"/>
    </source>
</evidence>
<proteinExistence type="inferred from homology"/>
<evidence type="ECO:0000256" key="7">
    <source>
        <dbReference type="ARBA" id="ARBA00022989"/>
    </source>
</evidence>
<keyword evidence="11" id="KW-0732">Signal</keyword>
<keyword evidence="8 10" id="KW-0472">Membrane</keyword>
<dbReference type="InterPro" id="IPR029052">
    <property type="entry name" value="Metallo-depent_PP-like"/>
</dbReference>
<evidence type="ECO:0000256" key="4">
    <source>
        <dbReference type="ARBA" id="ARBA00022692"/>
    </source>
</evidence>
<evidence type="ECO:0000259" key="12">
    <source>
        <dbReference type="Pfam" id="PF00149"/>
    </source>
</evidence>
<keyword evidence="9" id="KW-0464">Manganese</keyword>
<evidence type="ECO:0000256" key="8">
    <source>
        <dbReference type="ARBA" id="ARBA00023136"/>
    </source>
</evidence>
<evidence type="ECO:0000256" key="10">
    <source>
        <dbReference type="SAM" id="Phobius"/>
    </source>
</evidence>
<evidence type="ECO:0000256" key="3">
    <source>
        <dbReference type="ARBA" id="ARBA00008895"/>
    </source>
</evidence>
<evidence type="ECO:0000313" key="14">
    <source>
        <dbReference type="Proteomes" id="UP001497512"/>
    </source>
</evidence>
<keyword evidence="6" id="KW-0378">Hydrolase</keyword>